<evidence type="ECO:0000313" key="4">
    <source>
        <dbReference type="EMBL" id="OAG28943.1"/>
    </source>
</evidence>
<dbReference type="GO" id="GO:0006412">
    <property type="term" value="P:translation"/>
    <property type="evidence" value="ECO:0007669"/>
    <property type="project" value="InterPro"/>
</dbReference>
<dbReference type="GO" id="GO:0003735">
    <property type="term" value="F:structural constituent of ribosome"/>
    <property type="evidence" value="ECO:0007669"/>
    <property type="project" value="InterPro"/>
</dbReference>
<protein>
    <submittedName>
        <fullName evidence="4">Large subunit ribosomal protein L35e</fullName>
    </submittedName>
</protein>
<comment type="caution">
    <text evidence="4">The sequence shown here is derived from an EMBL/GenBank/DDBJ whole genome shotgun (WGS) entry which is preliminary data.</text>
</comment>
<dbReference type="OrthoDB" id="2189262at2759"/>
<dbReference type="InterPro" id="IPR001854">
    <property type="entry name" value="Ribosomal_uL29"/>
</dbReference>
<dbReference type="GO" id="GO:1990904">
    <property type="term" value="C:ribonucleoprotein complex"/>
    <property type="evidence" value="ECO:0007669"/>
    <property type="project" value="UniProtKB-KW"/>
</dbReference>
<keyword evidence="2 4" id="KW-0689">Ribosomal protein</keyword>
<comment type="similarity">
    <text evidence="1">Belongs to the universal ribosomal protein uL29 family.</text>
</comment>
<dbReference type="RefSeq" id="XP_067543688.1">
    <property type="nucleotide sequence ID" value="XM_067688500.1"/>
</dbReference>
<evidence type="ECO:0000256" key="3">
    <source>
        <dbReference type="ARBA" id="ARBA00023274"/>
    </source>
</evidence>
<sequence>MARSEFSKELRLKTNTDIENTLSDKKMELLRMRNDAIEGYKVTAKWINTKKDVARCLSILTEKKKEEIKAECIKTGKPLPKTLRPKQPRSVRVSIPKEMLKKYGQCKSHLKKKVVVFTP</sequence>
<reference evidence="4 5" key="1">
    <citation type="submission" date="2016-02" db="EMBL/GenBank/DDBJ databases">
        <title>Discovery of a natural microsporidian pathogen with a broad tissue tropism in Caenorhabditis elegans.</title>
        <authorList>
            <person name="Luallen R.J."/>
            <person name="Reinke A.W."/>
            <person name="Tong L."/>
            <person name="Botts M.R."/>
            <person name="Felix M.-A."/>
            <person name="Troemel E.R."/>
        </authorList>
    </citation>
    <scope>NUCLEOTIDE SEQUENCE [LARGE SCALE GENOMIC DNA]</scope>
    <source>
        <strain evidence="4 5">JUm2807</strain>
    </source>
</reference>
<dbReference type="VEuPathDB" id="MicrosporidiaDB:NEDG_01082"/>
<gene>
    <name evidence="4" type="ORF">NEDG_01082</name>
</gene>
<keyword evidence="5" id="KW-1185">Reference proteome</keyword>
<dbReference type="EMBL" id="LTDL01000042">
    <property type="protein sequence ID" value="OAG28943.1"/>
    <property type="molecule type" value="Genomic_DNA"/>
</dbReference>
<dbReference type="Proteomes" id="UP000185944">
    <property type="component" value="Unassembled WGS sequence"/>
</dbReference>
<accession>A0A177EAI0</accession>
<dbReference type="Pfam" id="PF00831">
    <property type="entry name" value="Ribosomal_L29"/>
    <property type="match status" value="1"/>
</dbReference>
<dbReference type="NCBIfam" id="TIGR00012">
    <property type="entry name" value="L29"/>
    <property type="match status" value="1"/>
</dbReference>
<dbReference type="AlphaFoldDB" id="A0A177EAI0"/>
<dbReference type="GeneID" id="93647432"/>
<dbReference type="Gene3D" id="1.10.287.310">
    <property type="match status" value="1"/>
</dbReference>
<evidence type="ECO:0000256" key="2">
    <source>
        <dbReference type="ARBA" id="ARBA00022980"/>
    </source>
</evidence>
<keyword evidence="3" id="KW-0687">Ribonucleoprotein</keyword>
<proteinExistence type="inferred from homology"/>
<evidence type="ECO:0000256" key="1">
    <source>
        <dbReference type="ARBA" id="ARBA00009254"/>
    </source>
</evidence>
<name>A0A177EAI0_9MICR</name>
<dbReference type="GO" id="GO:0005840">
    <property type="term" value="C:ribosome"/>
    <property type="evidence" value="ECO:0007669"/>
    <property type="project" value="UniProtKB-KW"/>
</dbReference>
<organism evidence="4 5">
    <name type="scientific">Nematocida displodere</name>
    <dbReference type="NCBI Taxonomy" id="1805483"/>
    <lineage>
        <taxon>Eukaryota</taxon>
        <taxon>Fungi</taxon>
        <taxon>Fungi incertae sedis</taxon>
        <taxon>Microsporidia</taxon>
        <taxon>Nematocida</taxon>
    </lineage>
</organism>
<dbReference type="InterPro" id="IPR036049">
    <property type="entry name" value="Ribosomal_uL29_sf"/>
</dbReference>
<dbReference type="SUPFAM" id="SSF46561">
    <property type="entry name" value="Ribosomal protein L29 (L29p)"/>
    <property type="match status" value="1"/>
</dbReference>
<evidence type="ECO:0000313" key="5">
    <source>
        <dbReference type="Proteomes" id="UP000185944"/>
    </source>
</evidence>